<dbReference type="AlphaFoldDB" id="A0A336MFG2"/>
<dbReference type="EMBL" id="UFQT01000855">
    <property type="protein sequence ID" value="SSX27659.1"/>
    <property type="molecule type" value="Genomic_DNA"/>
</dbReference>
<dbReference type="PRINTS" id="PR00947">
    <property type="entry name" value="CUTICLE"/>
</dbReference>
<feature type="chain" id="PRO_5016309903" evidence="3">
    <location>
        <begin position="17"/>
        <end position="243"/>
    </location>
</feature>
<protein>
    <submittedName>
        <fullName evidence="4">CSON014716 protein</fullName>
    </submittedName>
</protein>
<accession>A0A336MFG2</accession>
<evidence type="ECO:0000313" key="4">
    <source>
        <dbReference type="EMBL" id="SSX27659.1"/>
    </source>
</evidence>
<sequence length="243" mass="27284">MKIIILLVSFATVALAQKQYTTPVPILKQINRQNEDGSYSYGYEAADGSFKIETKYPTGEVQGKYGYVDDQGKVREVEYGASSKRGFEPVGTDIQVPPPTLSVSNANSIPLGPDEEDDGQYREDPSIYWKDPKYNNGVKHSAVKAAVPAYRPPATNYNSAPNQYFQNNIDRSAPVAPIVPQQPQYRQPAVYQPQPYQQPRYQPYQPAPQNRYYNPNARADFASHPSIQNFDINSGSYTINYGR</sequence>
<proteinExistence type="predicted"/>
<dbReference type="GO" id="GO:0062129">
    <property type="term" value="C:chitin-based extracellular matrix"/>
    <property type="evidence" value="ECO:0007669"/>
    <property type="project" value="TreeGrafter"/>
</dbReference>
<dbReference type="VEuPathDB" id="VectorBase:CSON014716"/>
<feature type="region of interest" description="Disordered" evidence="2">
    <location>
        <begin position="86"/>
        <end position="121"/>
    </location>
</feature>
<organism evidence="4">
    <name type="scientific">Culicoides sonorensis</name>
    <name type="common">Biting midge</name>
    <dbReference type="NCBI Taxonomy" id="179676"/>
    <lineage>
        <taxon>Eukaryota</taxon>
        <taxon>Metazoa</taxon>
        <taxon>Ecdysozoa</taxon>
        <taxon>Arthropoda</taxon>
        <taxon>Hexapoda</taxon>
        <taxon>Insecta</taxon>
        <taxon>Pterygota</taxon>
        <taxon>Neoptera</taxon>
        <taxon>Endopterygota</taxon>
        <taxon>Diptera</taxon>
        <taxon>Nematocera</taxon>
        <taxon>Chironomoidea</taxon>
        <taxon>Ceratopogonidae</taxon>
        <taxon>Ceratopogoninae</taxon>
        <taxon>Culicoides</taxon>
        <taxon>Monoculicoides</taxon>
    </lineage>
</organism>
<name>A0A336MFG2_CULSO</name>
<evidence type="ECO:0000256" key="1">
    <source>
        <dbReference type="PROSITE-ProRule" id="PRU00497"/>
    </source>
</evidence>
<keyword evidence="3" id="KW-0732">Signal</keyword>
<keyword evidence="1" id="KW-0193">Cuticle</keyword>
<dbReference type="PROSITE" id="PS51155">
    <property type="entry name" value="CHIT_BIND_RR_2"/>
    <property type="match status" value="1"/>
</dbReference>
<dbReference type="GO" id="GO:0008010">
    <property type="term" value="F:structural constituent of chitin-based larval cuticle"/>
    <property type="evidence" value="ECO:0007669"/>
    <property type="project" value="TreeGrafter"/>
</dbReference>
<reference evidence="4" key="1">
    <citation type="submission" date="2018-07" db="EMBL/GenBank/DDBJ databases">
        <authorList>
            <person name="Quirk P.G."/>
            <person name="Krulwich T.A."/>
        </authorList>
    </citation>
    <scope>NUCLEOTIDE SEQUENCE</scope>
</reference>
<dbReference type="PANTHER" id="PTHR10380">
    <property type="entry name" value="CUTICLE PROTEIN"/>
    <property type="match status" value="1"/>
</dbReference>
<gene>
    <name evidence="4" type="primary">CSON014716</name>
</gene>
<dbReference type="PANTHER" id="PTHR10380:SF205">
    <property type="entry name" value="CUTICULAR PROTEIN 97EB"/>
    <property type="match status" value="1"/>
</dbReference>
<dbReference type="OMA" id="IYNPPRY"/>
<evidence type="ECO:0000256" key="2">
    <source>
        <dbReference type="SAM" id="MobiDB-lite"/>
    </source>
</evidence>
<dbReference type="InterPro" id="IPR000618">
    <property type="entry name" value="Insect_cuticle"/>
</dbReference>
<dbReference type="InterPro" id="IPR050468">
    <property type="entry name" value="Cuticle_Struct_Prot"/>
</dbReference>
<evidence type="ECO:0000256" key="3">
    <source>
        <dbReference type="SAM" id="SignalP"/>
    </source>
</evidence>
<dbReference type="Pfam" id="PF00379">
    <property type="entry name" value="Chitin_bind_4"/>
    <property type="match status" value="1"/>
</dbReference>
<feature type="signal peptide" evidence="3">
    <location>
        <begin position="1"/>
        <end position="16"/>
    </location>
</feature>